<proteinExistence type="predicted"/>
<dbReference type="Proteomes" id="UP000808337">
    <property type="component" value="Unassembled WGS sequence"/>
</dbReference>
<sequence length="255" mass="29131">MRRIISFTLFVCVCVLPSCNTTKRLAKENGPSILNGITETSAMLDLVSATNIPYTWFGAEGSGTIDWEGNRYTAKIRVRILHDSIIWVQIQKFGFEVGRMLVTPDSAFFINRLERSYSLYRTNDFFKKYNLPADFNMFSKVFTGGAYMPPLISKSMIEDDRSLYLESTTGVNARLWLDVTSTLVQSLVTDTFNHQWEAGYADYKATNTGQMFPYRRTNTLVNDGVSNLFDLDYTSIEINVPQEFPFSIPSHYDKI</sequence>
<dbReference type="Pfam" id="PF14125">
    <property type="entry name" value="DUF4292"/>
    <property type="match status" value="1"/>
</dbReference>
<gene>
    <name evidence="1" type="ORF">IPP15_07785</name>
</gene>
<accession>A0A9D7SUI0</accession>
<comment type="caution">
    <text evidence="1">The sequence shown here is derived from an EMBL/GenBank/DDBJ whole genome shotgun (WGS) entry which is preliminary data.</text>
</comment>
<dbReference type="EMBL" id="JADKGY010000006">
    <property type="protein sequence ID" value="MBK9982311.1"/>
    <property type="molecule type" value="Genomic_DNA"/>
</dbReference>
<evidence type="ECO:0000313" key="1">
    <source>
        <dbReference type="EMBL" id="MBK9982311.1"/>
    </source>
</evidence>
<protein>
    <submittedName>
        <fullName evidence="1">DUF4292 domain-containing protein</fullName>
    </submittedName>
</protein>
<evidence type="ECO:0000313" key="2">
    <source>
        <dbReference type="Proteomes" id="UP000808337"/>
    </source>
</evidence>
<reference evidence="1 2" key="1">
    <citation type="submission" date="2020-10" db="EMBL/GenBank/DDBJ databases">
        <title>Connecting structure to function with the recovery of over 1000 high-quality activated sludge metagenome-assembled genomes encoding full-length rRNA genes using long-read sequencing.</title>
        <authorList>
            <person name="Singleton C.M."/>
            <person name="Petriglieri F."/>
            <person name="Kristensen J.M."/>
            <person name="Kirkegaard R.H."/>
            <person name="Michaelsen T.Y."/>
            <person name="Andersen M.H."/>
            <person name="Karst S.M."/>
            <person name="Dueholm M.S."/>
            <person name="Nielsen P.H."/>
            <person name="Albertsen M."/>
        </authorList>
    </citation>
    <scope>NUCLEOTIDE SEQUENCE [LARGE SCALE GENOMIC DNA]</scope>
    <source>
        <strain evidence="1">Ribe_18-Q3-R11-54_MAXAC.273</strain>
    </source>
</reference>
<dbReference type="AlphaFoldDB" id="A0A9D7SUI0"/>
<organism evidence="1 2">
    <name type="scientific">Candidatus Opimibacter skivensis</name>
    <dbReference type="NCBI Taxonomy" id="2982028"/>
    <lineage>
        <taxon>Bacteria</taxon>
        <taxon>Pseudomonadati</taxon>
        <taxon>Bacteroidota</taxon>
        <taxon>Saprospiria</taxon>
        <taxon>Saprospirales</taxon>
        <taxon>Saprospiraceae</taxon>
        <taxon>Candidatus Opimibacter</taxon>
    </lineage>
</organism>
<dbReference type="InterPro" id="IPR025634">
    <property type="entry name" value="DUF4292"/>
</dbReference>
<name>A0A9D7SUI0_9BACT</name>